<evidence type="ECO:0000256" key="2">
    <source>
        <dbReference type="ARBA" id="ARBA00010992"/>
    </source>
</evidence>
<dbReference type="InterPro" id="IPR020846">
    <property type="entry name" value="MFS_dom"/>
</dbReference>
<comment type="subcellular location">
    <subcellularLocation>
        <location evidence="1">Cell membrane</location>
        <topology evidence="1">Multi-pass membrane protein</topology>
    </subcellularLocation>
</comment>
<evidence type="ECO:0000256" key="10">
    <source>
        <dbReference type="SAM" id="MobiDB-lite"/>
    </source>
</evidence>
<dbReference type="PROSITE" id="PS00216">
    <property type="entry name" value="SUGAR_TRANSPORT_1"/>
    <property type="match status" value="1"/>
</dbReference>
<feature type="transmembrane region" description="Helical" evidence="11">
    <location>
        <begin position="41"/>
        <end position="65"/>
    </location>
</feature>
<feature type="transmembrane region" description="Helical" evidence="11">
    <location>
        <begin position="334"/>
        <end position="353"/>
    </location>
</feature>
<keyword evidence="5" id="KW-0762">Sugar transport</keyword>
<comment type="caution">
    <text evidence="13">The sequence shown here is derived from an EMBL/GenBank/DDBJ whole genome shotgun (WGS) entry which is preliminary data.</text>
</comment>
<feature type="transmembrane region" description="Helical" evidence="11">
    <location>
        <begin position="442"/>
        <end position="462"/>
    </location>
</feature>
<dbReference type="InterPro" id="IPR005828">
    <property type="entry name" value="MFS_sugar_transport-like"/>
</dbReference>
<keyword evidence="8 11" id="KW-0472">Membrane</keyword>
<dbReference type="CDD" id="cd17359">
    <property type="entry name" value="MFS_XylE_like"/>
    <property type="match status" value="1"/>
</dbReference>
<evidence type="ECO:0000256" key="3">
    <source>
        <dbReference type="ARBA" id="ARBA00022448"/>
    </source>
</evidence>
<dbReference type="AlphaFoldDB" id="A0A4Y3K8N1"/>
<dbReference type="InterPro" id="IPR050814">
    <property type="entry name" value="Myo-inositol_Transporter"/>
</dbReference>
<feature type="compositionally biased region" description="Gly residues" evidence="10">
    <location>
        <begin position="17"/>
        <end position="27"/>
    </location>
</feature>
<feature type="transmembrane region" description="Helical" evidence="11">
    <location>
        <begin position="77"/>
        <end position="97"/>
    </location>
</feature>
<evidence type="ECO:0000256" key="4">
    <source>
        <dbReference type="ARBA" id="ARBA00022475"/>
    </source>
</evidence>
<feature type="transmembrane region" description="Helical" evidence="11">
    <location>
        <begin position="210"/>
        <end position="232"/>
    </location>
</feature>
<name>A0A4Y3K8N1_CELUD</name>
<dbReference type="PROSITE" id="PS00217">
    <property type="entry name" value="SUGAR_TRANSPORT_2"/>
    <property type="match status" value="1"/>
</dbReference>
<dbReference type="PANTHER" id="PTHR48020">
    <property type="entry name" value="PROTON MYO-INOSITOL COTRANSPORTER"/>
    <property type="match status" value="1"/>
</dbReference>
<dbReference type="SUPFAM" id="SSF103473">
    <property type="entry name" value="MFS general substrate transporter"/>
    <property type="match status" value="1"/>
</dbReference>
<feature type="region of interest" description="Disordered" evidence="10">
    <location>
        <begin position="1"/>
        <end position="34"/>
    </location>
</feature>
<dbReference type="Proteomes" id="UP000315842">
    <property type="component" value="Unassembled WGS sequence"/>
</dbReference>
<feature type="transmembrane region" description="Helical" evidence="11">
    <location>
        <begin position="109"/>
        <end position="128"/>
    </location>
</feature>
<feature type="transmembrane region" description="Helical" evidence="11">
    <location>
        <begin position="134"/>
        <end position="155"/>
    </location>
</feature>
<dbReference type="GO" id="GO:0022857">
    <property type="term" value="F:transmembrane transporter activity"/>
    <property type="evidence" value="ECO:0007669"/>
    <property type="project" value="InterPro"/>
</dbReference>
<dbReference type="InterPro" id="IPR003663">
    <property type="entry name" value="Sugar/inositol_transpt"/>
</dbReference>
<evidence type="ECO:0000313" key="14">
    <source>
        <dbReference type="Proteomes" id="UP000315842"/>
    </source>
</evidence>
<keyword evidence="3 9" id="KW-0813">Transport</keyword>
<dbReference type="Pfam" id="PF00083">
    <property type="entry name" value="Sugar_tr"/>
    <property type="match status" value="1"/>
</dbReference>
<dbReference type="RefSeq" id="WP_094182315.1">
    <property type="nucleotide sequence ID" value="NZ_BJLP01000009.1"/>
</dbReference>
<feature type="transmembrane region" description="Helical" evidence="11">
    <location>
        <begin position="360"/>
        <end position="382"/>
    </location>
</feature>
<dbReference type="InterPro" id="IPR005829">
    <property type="entry name" value="Sugar_transporter_CS"/>
</dbReference>
<gene>
    <name evidence="13" type="ORF">CUD01_07870</name>
</gene>
<feature type="transmembrane region" description="Helical" evidence="11">
    <location>
        <begin position="474"/>
        <end position="492"/>
    </location>
</feature>
<accession>A0A4Y3K8N1</accession>
<keyword evidence="6 11" id="KW-0812">Transmembrane</keyword>
<dbReference type="InterPro" id="IPR036259">
    <property type="entry name" value="MFS_trans_sf"/>
</dbReference>
<evidence type="ECO:0000256" key="6">
    <source>
        <dbReference type="ARBA" id="ARBA00022692"/>
    </source>
</evidence>
<feature type="domain" description="Major facilitator superfamily (MFS) profile" evidence="12">
    <location>
        <begin position="43"/>
        <end position="496"/>
    </location>
</feature>
<dbReference type="PRINTS" id="PR00171">
    <property type="entry name" value="SUGRTRNSPORT"/>
</dbReference>
<feature type="transmembrane region" description="Helical" evidence="11">
    <location>
        <begin position="291"/>
        <end position="314"/>
    </location>
</feature>
<dbReference type="InterPro" id="IPR047984">
    <property type="entry name" value="XylE-like"/>
</dbReference>
<dbReference type="Gene3D" id="1.20.1250.20">
    <property type="entry name" value="MFS general substrate transporter like domains"/>
    <property type="match status" value="2"/>
</dbReference>
<proteinExistence type="inferred from homology"/>
<evidence type="ECO:0000256" key="1">
    <source>
        <dbReference type="ARBA" id="ARBA00004651"/>
    </source>
</evidence>
<evidence type="ECO:0000256" key="8">
    <source>
        <dbReference type="ARBA" id="ARBA00023136"/>
    </source>
</evidence>
<evidence type="ECO:0000259" key="12">
    <source>
        <dbReference type="PROSITE" id="PS50850"/>
    </source>
</evidence>
<dbReference type="NCBIfam" id="TIGR00879">
    <property type="entry name" value="SP"/>
    <property type="match status" value="1"/>
</dbReference>
<feature type="transmembrane region" description="Helical" evidence="11">
    <location>
        <begin position="167"/>
        <end position="190"/>
    </location>
</feature>
<evidence type="ECO:0000256" key="11">
    <source>
        <dbReference type="SAM" id="Phobius"/>
    </source>
</evidence>
<evidence type="ECO:0000256" key="5">
    <source>
        <dbReference type="ARBA" id="ARBA00022597"/>
    </source>
</evidence>
<protein>
    <submittedName>
        <fullName evidence="13">MFS transporter</fullName>
    </submittedName>
</protein>
<evidence type="ECO:0000256" key="9">
    <source>
        <dbReference type="RuleBase" id="RU003346"/>
    </source>
</evidence>
<dbReference type="EMBL" id="BJLP01000009">
    <property type="protein sequence ID" value="GEA80343.1"/>
    <property type="molecule type" value="Genomic_DNA"/>
</dbReference>
<comment type="similarity">
    <text evidence="2 9">Belongs to the major facilitator superfamily. Sugar transporter (TC 2.A.1.1) family.</text>
</comment>
<organism evidence="13 14">
    <name type="scientific">Cellulomonas uda</name>
    <dbReference type="NCBI Taxonomy" id="1714"/>
    <lineage>
        <taxon>Bacteria</taxon>
        <taxon>Bacillati</taxon>
        <taxon>Actinomycetota</taxon>
        <taxon>Actinomycetes</taxon>
        <taxon>Micrococcales</taxon>
        <taxon>Cellulomonadaceae</taxon>
        <taxon>Cellulomonas</taxon>
    </lineage>
</organism>
<sequence>MSTGPEASTGPETVRSGAGGGPGGAGGPADARRSPHHGKAVALAVAAAVGGFLFGFDSSVINGAVKAFTDEFGLSDALSGFAVAVALLGCALGAWLGGRLADRYGRTRVMFIGAVLFFVSSILSGIAFGVWDLILWRFLAGVGIGIASVIAPAYIAEIAPAVIRGRLGSLQQLAIVIGIFAALLSDQLLALATPGEGADAAGELWLGLEAWRWMFIVAVVPATVYGILALRIPESPRYLVSKGRQDEALAVLTDVLGTREEAADRVAEIENTIRSDEHAPKASLRGPRFGLLPVVWVGILLSVFQQFVGINVIFYYSNTLWQAVGFDESDSFTISTITAVTNVVVTFIAIALVDKVGRRPLLLIGSAGMAVCLAVMAIAFLNSYEVPDPENAGEVLTQLPDGWGTTALIAANAFVVFFGATWGPLVWVLLGEMFPNRIRAAALGVAAAAQWIANFLITISFPPLLGAFGASVPYFMYALFAALSFVFTLWRVPETKGVELEDMEGVRVQRRGQTA</sequence>
<reference evidence="13 14" key="1">
    <citation type="submission" date="2019-06" db="EMBL/GenBank/DDBJ databases">
        <title>Whole genome shotgun sequence of Cellulomonas uda NBRC 3747.</title>
        <authorList>
            <person name="Hosoyama A."/>
            <person name="Uohara A."/>
            <person name="Ohji S."/>
            <person name="Ichikawa N."/>
        </authorList>
    </citation>
    <scope>NUCLEOTIDE SEQUENCE [LARGE SCALE GENOMIC DNA]</scope>
    <source>
        <strain evidence="13 14">NBRC 3747</strain>
    </source>
</reference>
<evidence type="ECO:0000256" key="7">
    <source>
        <dbReference type="ARBA" id="ARBA00022989"/>
    </source>
</evidence>
<dbReference type="PANTHER" id="PTHR48020:SF12">
    <property type="entry name" value="PROTON MYO-INOSITOL COTRANSPORTER"/>
    <property type="match status" value="1"/>
</dbReference>
<evidence type="ECO:0000313" key="13">
    <source>
        <dbReference type="EMBL" id="GEA80343.1"/>
    </source>
</evidence>
<keyword evidence="4" id="KW-1003">Cell membrane</keyword>
<keyword evidence="7 11" id="KW-1133">Transmembrane helix</keyword>
<dbReference type="FunFam" id="1.20.1250.20:FF:000122">
    <property type="entry name" value="D-xylose transporter XylE"/>
    <property type="match status" value="1"/>
</dbReference>
<dbReference type="GO" id="GO:0005886">
    <property type="term" value="C:plasma membrane"/>
    <property type="evidence" value="ECO:0007669"/>
    <property type="project" value="UniProtKB-SubCell"/>
</dbReference>
<keyword evidence="14" id="KW-1185">Reference proteome</keyword>
<feature type="transmembrane region" description="Helical" evidence="11">
    <location>
        <begin position="402"/>
        <end position="430"/>
    </location>
</feature>
<dbReference type="PROSITE" id="PS50850">
    <property type="entry name" value="MFS"/>
    <property type="match status" value="1"/>
</dbReference>